<evidence type="ECO:0000313" key="2">
    <source>
        <dbReference type="EMBL" id="QEA10409.1"/>
    </source>
</evidence>
<evidence type="ECO:0000256" key="1">
    <source>
        <dbReference type="SAM" id="Phobius"/>
    </source>
</evidence>
<reference evidence="2 3" key="1">
    <citation type="journal article" date="2020" name="Microbiol. Resour. Announc.">
        <title>Complete Genome Sequence of Salmonella enterica Siphophage Shemara.</title>
        <authorList>
            <person name="Chung M."/>
            <person name="Xie Y."/>
            <person name="Newkirk H."/>
            <person name="Liu M."/>
            <person name="Gill J.J."/>
            <person name="Ramsey J."/>
        </authorList>
    </citation>
    <scope>NUCLEOTIDE SEQUENCE [LARGE SCALE GENOMIC DNA]</scope>
</reference>
<keyword evidence="1" id="KW-0812">Transmembrane</keyword>
<dbReference type="EMBL" id="MN070121">
    <property type="protein sequence ID" value="QEA10409.1"/>
    <property type="molecule type" value="Genomic_DNA"/>
</dbReference>
<keyword evidence="1" id="KW-1133">Transmembrane helix</keyword>
<evidence type="ECO:0000313" key="3">
    <source>
        <dbReference type="Proteomes" id="UP000321671"/>
    </source>
</evidence>
<protein>
    <submittedName>
        <fullName evidence="2">Uncharacterized protein</fullName>
    </submittedName>
</protein>
<sequence>MHEMREDGMTNIIMITILSAPLVILALKEIGRRL</sequence>
<name>A0A5B8RN61_9CAUD</name>
<keyword evidence="3" id="KW-1185">Reference proteome</keyword>
<accession>A0A5B8RN61</accession>
<proteinExistence type="predicted"/>
<gene>
    <name evidence="2" type="ORF">CPT_Shemara_080</name>
</gene>
<keyword evidence="1" id="KW-0472">Membrane</keyword>
<dbReference type="Proteomes" id="UP000321671">
    <property type="component" value="Segment"/>
</dbReference>
<organism evidence="2 3">
    <name type="scientific">Salmonella phage Shemara</name>
    <dbReference type="NCBI Taxonomy" id="2596714"/>
    <lineage>
        <taxon>Viruses</taxon>
        <taxon>Duplodnaviria</taxon>
        <taxon>Heunggongvirae</taxon>
        <taxon>Uroviricota</taxon>
        <taxon>Caudoviricetes</taxon>
        <taxon>Sarkviridae</taxon>
        <taxon>Guernseyvirinae</taxon>
        <taxon>Cornellvirus</taxon>
        <taxon>Cornellvirus shemara</taxon>
    </lineage>
</organism>
<feature type="transmembrane region" description="Helical" evidence="1">
    <location>
        <begin position="12"/>
        <end position="31"/>
    </location>
</feature>